<evidence type="ECO:0000256" key="1">
    <source>
        <dbReference type="SAM" id="MobiDB-lite"/>
    </source>
</evidence>
<evidence type="ECO:0000313" key="2">
    <source>
        <dbReference type="EMBL" id="CAA9279525.1"/>
    </source>
</evidence>
<name>A0A6J4JK01_9PROT</name>
<dbReference type="AlphaFoldDB" id="A0A6J4JK01"/>
<protein>
    <submittedName>
        <fullName evidence="2">Uncharacterized protein</fullName>
    </submittedName>
</protein>
<feature type="non-terminal residue" evidence="2">
    <location>
        <position position="40"/>
    </location>
</feature>
<feature type="compositionally biased region" description="Basic residues" evidence="1">
    <location>
        <begin position="29"/>
        <end position="40"/>
    </location>
</feature>
<sequence length="40" mass="4434">ADLRRGRVAGEAPLACNGRYRAKSSEHKHAARKKNVLTNM</sequence>
<feature type="region of interest" description="Disordered" evidence="1">
    <location>
        <begin position="20"/>
        <end position="40"/>
    </location>
</feature>
<proteinExistence type="predicted"/>
<accession>A0A6J4JK01</accession>
<dbReference type="EMBL" id="CADCTL010000265">
    <property type="protein sequence ID" value="CAA9279525.1"/>
    <property type="molecule type" value="Genomic_DNA"/>
</dbReference>
<gene>
    <name evidence="2" type="ORF">AVDCRST_MAG04-3626</name>
</gene>
<feature type="non-terminal residue" evidence="2">
    <location>
        <position position="1"/>
    </location>
</feature>
<reference evidence="2" key="1">
    <citation type="submission" date="2020-02" db="EMBL/GenBank/DDBJ databases">
        <authorList>
            <person name="Meier V. D."/>
        </authorList>
    </citation>
    <scope>NUCLEOTIDE SEQUENCE</scope>
    <source>
        <strain evidence="2">AVDCRST_MAG04</strain>
    </source>
</reference>
<organism evidence="2">
    <name type="scientific">uncultured Acetobacteraceae bacterium</name>
    <dbReference type="NCBI Taxonomy" id="169975"/>
    <lineage>
        <taxon>Bacteria</taxon>
        <taxon>Pseudomonadati</taxon>
        <taxon>Pseudomonadota</taxon>
        <taxon>Alphaproteobacteria</taxon>
        <taxon>Acetobacterales</taxon>
        <taxon>Acetobacteraceae</taxon>
        <taxon>environmental samples</taxon>
    </lineage>
</organism>